<dbReference type="GO" id="GO:0005829">
    <property type="term" value="C:cytosol"/>
    <property type="evidence" value="ECO:0007669"/>
    <property type="project" value="TreeGrafter"/>
</dbReference>
<dbReference type="PANTHER" id="PTHR30304:SF0">
    <property type="entry name" value="D-TAGATOSE-1,6-BISPHOSPHATE ALDOLASE SUBUNIT GATY-RELATED"/>
    <property type="match status" value="1"/>
</dbReference>
<dbReference type="SUPFAM" id="SSF51569">
    <property type="entry name" value="Aldolase"/>
    <property type="match status" value="1"/>
</dbReference>
<dbReference type="Pfam" id="PF01116">
    <property type="entry name" value="F_bP_aldolase"/>
    <property type="match status" value="1"/>
</dbReference>
<dbReference type="Proteomes" id="UP000257014">
    <property type="component" value="Unassembled WGS sequence"/>
</dbReference>
<proteinExistence type="predicted"/>
<name>A0A3E0K128_9BACI</name>
<dbReference type="GO" id="GO:0005975">
    <property type="term" value="P:carbohydrate metabolic process"/>
    <property type="evidence" value="ECO:0007669"/>
    <property type="project" value="InterPro"/>
</dbReference>
<evidence type="ECO:0000256" key="1">
    <source>
        <dbReference type="PIRSR" id="PIRSR001359-1"/>
    </source>
</evidence>
<dbReference type="PANTHER" id="PTHR30304">
    <property type="entry name" value="D-TAGATOSE-1,6-BISPHOSPHATE ALDOLASE"/>
    <property type="match status" value="1"/>
</dbReference>
<evidence type="ECO:0000256" key="2">
    <source>
        <dbReference type="PIRSR" id="PIRSR001359-3"/>
    </source>
</evidence>
<feature type="binding site" evidence="2">
    <location>
        <position position="83"/>
    </location>
    <ligand>
        <name>Zn(2+)</name>
        <dbReference type="ChEBI" id="CHEBI:29105"/>
        <label>1</label>
        <note>catalytic</note>
    </ligand>
</feature>
<feature type="binding site" evidence="2">
    <location>
        <position position="104"/>
    </location>
    <ligand>
        <name>Zn(2+)</name>
        <dbReference type="ChEBI" id="CHEBI:29105"/>
        <label>2</label>
    </ligand>
</feature>
<organism evidence="3 4">
    <name type="scientific">Caldibacillus debilis</name>
    <dbReference type="NCBI Taxonomy" id="301148"/>
    <lineage>
        <taxon>Bacteria</taxon>
        <taxon>Bacillati</taxon>
        <taxon>Bacillota</taxon>
        <taxon>Bacilli</taxon>
        <taxon>Bacillales</taxon>
        <taxon>Bacillaceae</taxon>
        <taxon>Caldibacillus</taxon>
    </lineage>
</organism>
<dbReference type="NCBIfam" id="NF005943">
    <property type="entry name" value="PRK07998.1"/>
    <property type="match status" value="1"/>
</dbReference>
<protein>
    <submittedName>
        <fullName evidence="3">Fructose-1,6-bisphosphate aldolase</fullName>
    </submittedName>
</protein>
<feature type="binding site" evidence="2">
    <location>
        <position position="204"/>
    </location>
    <ligand>
        <name>Zn(2+)</name>
        <dbReference type="ChEBI" id="CHEBI:29105"/>
        <label>1</label>
        <note>catalytic</note>
    </ligand>
</feature>
<dbReference type="RefSeq" id="WP_276644227.1">
    <property type="nucleotide sequence ID" value="NZ_LZRR01000224.1"/>
</dbReference>
<dbReference type="InterPro" id="IPR013785">
    <property type="entry name" value="Aldolase_TIM"/>
</dbReference>
<sequence length="276" mass="30700">MPLVNLYTLLDFLREKKTIAPAFNTTNLETTLAIMEGLNDSGYPGIIQITPKNLELSGYEFIAEITKIAGQKFDVPIVLHLDHGKTFEDIKKAIQAGFGSVMIDGSDLDFEENIKLTKRVKEYCRCFNIPVEAELGAIGGKEDDQITENNKTDPSLVEEFVRKSGCDLLAVSVGNVHGLQDEPNIDLNLLKQISEVSPVPLVIHGGSGIPLEIIRKLREFNVIKINIASEIRKAFIQTVGKFYEDNRNEYNLVKVLIQAKKAVRDIVASKTRSINS</sequence>
<dbReference type="PIRSF" id="PIRSF001359">
    <property type="entry name" value="F_bP_aldolase_II"/>
    <property type="match status" value="1"/>
</dbReference>
<feature type="binding site" evidence="2">
    <location>
        <position position="134"/>
    </location>
    <ligand>
        <name>Zn(2+)</name>
        <dbReference type="ChEBI" id="CHEBI:29105"/>
        <label>2</label>
    </ligand>
</feature>
<dbReference type="PROSITE" id="PS00602">
    <property type="entry name" value="ALDOLASE_CLASS_II_1"/>
    <property type="match status" value="1"/>
</dbReference>
<accession>A0A3E0K128</accession>
<evidence type="ECO:0000313" key="4">
    <source>
        <dbReference type="Proteomes" id="UP000257014"/>
    </source>
</evidence>
<evidence type="ECO:0000313" key="3">
    <source>
        <dbReference type="EMBL" id="REJ26662.1"/>
    </source>
</evidence>
<dbReference type="Gene3D" id="3.20.20.70">
    <property type="entry name" value="Aldolase class I"/>
    <property type="match status" value="1"/>
</dbReference>
<dbReference type="EMBL" id="QEWE01000024">
    <property type="protein sequence ID" value="REJ26662.1"/>
    <property type="molecule type" value="Genomic_DNA"/>
</dbReference>
<keyword evidence="2" id="KW-0479">Metal-binding</keyword>
<feature type="binding site" evidence="2">
    <location>
        <position position="177"/>
    </location>
    <ligand>
        <name>Zn(2+)</name>
        <dbReference type="ChEBI" id="CHEBI:29105"/>
        <label>1</label>
        <note>catalytic</note>
    </ligand>
</feature>
<dbReference type="InterPro" id="IPR050246">
    <property type="entry name" value="Class_II_FBP_aldolase"/>
</dbReference>
<dbReference type="AlphaFoldDB" id="A0A3E0K128"/>
<feature type="active site" description="Proton donor" evidence="1">
    <location>
        <position position="82"/>
    </location>
</feature>
<reference evidence="3 4" key="1">
    <citation type="submission" date="2018-03" db="EMBL/GenBank/DDBJ databases">
        <authorList>
            <person name="Keele B.F."/>
        </authorList>
    </citation>
    <scope>NUCLEOTIDE SEQUENCE [LARGE SCALE GENOMIC DNA]</scope>
    <source>
        <strain evidence="3">ZCTH4_d</strain>
    </source>
</reference>
<dbReference type="CDD" id="cd00947">
    <property type="entry name" value="TBP_aldolase_IIB"/>
    <property type="match status" value="1"/>
</dbReference>
<dbReference type="NCBIfam" id="TIGR00167">
    <property type="entry name" value="cbbA"/>
    <property type="match status" value="1"/>
</dbReference>
<dbReference type="InterPro" id="IPR000771">
    <property type="entry name" value="FBA_II"/>
</dbReference>
<gene>
    <name evidence="3" type="ORF">C6P37_13200</name>
</gene>
<dbReference type="GO" id="GO:0008270">
    <property type="term" value="F:zinc ion binding"/>
    <property type="evidence" value="ECO:0007669"/>
    <property type="project" value="InterPro"/>
</dbReference>
<dbReference type="PROSITE" id="PS00806">
    <property type="entry name" value="ALDOLASE_CLASS_II_2"/>
    <property type="match status" value="1"/>
</dbReference>
<keyword evidence="2" id="KW-0862">Zinc</keyword>
<dbReference type="GO" id="GO:0009025">
    <property type="term" value="F:tagatose-bisphosphate aldolase activity"/>
    <property type="evidence" value="ECO:0007669"/>
    <property type="project" value="TreeGrafter"/>
</dbReference>
<comment type="caution">
    <text evidence="3">The sequence shown here is derived from an EMBL/GenBank/DDBJ whole genome shotgun (WGS) entry which is preliminary data.</text>
</comment>
<comment type="cofactor">
    <cofactor evidence="2">
        <name>Zn(2+)</name>
        <dbReference type="ChEBI" id="CHEBI:29105"/>
    </cofactor>
    <text evidence="2">Binds 2 Zn(2+) ions per subunit. One is catalytic and the other provides a structural contribution.</text>
</comment>